<feature type="domain" description="IclR-ED" evidence="5">
    <location>
        <begin position="81"/>
        <end position="275"/>
    </location>
</feature>
<dbReference type="InterPro" id="IPR029016">
    <property type="entry name" value="GAF-like_dom_sf"/>
</dbReference>
<dbReference type="PANTHER" id="PTHR30136:SF35">
    <property type="entry name" value="HTH-TYPE TRANSCRIPTIONAL REGULATOR RV1719"/>
    <property type="match status" value="1"/>
</dbReference>
<proteinExistence type="predicted"/>
<sequence length="277" mass="29723">MRKNPPAKKAAKTITRPSYALDSVDNALRLLQMLRDVGALRLKDAAEELGTAPSTAHRLLAMLVYRGFAVQDEKRRYHPGPAMGVGPAQQGWTRELTDICRPHMDALSTSTGETANLVIRIGSQVRFLYSAESESMLRVGDRQGQVLPAERTAGGRILLAELPRQTLEQLYLLPDTDPGADATPGLELDRRLAPGEFESFRGELEAARAVGFAVNVEQTEAGVAALGVALRNGSGQAVAALTVAMPTARYGQHVAGPLVGQLKSTVRDVQVEIAHIG</sequence>
<dbReference type="Proteomes" id="UP000603463">
    <property type="component" value="Unassembled WGS sequence"/>
</dbReference>
<dbReference type="GO" id="GO:0003677">
    <property type="term" value="F:DNA binding"/>
    <property type="evidence" value="ECO:0007669"/>
    <property type="project" value="UniProtKB-KW"/>
</dbReference>
<evidence type="ECO:0000256" key="3">
    <source>
        <dbReference type="ARBA" id="ARBA00023163"/>
    </source>
</evidence>
<evidence type="ECO:0000256" key="1">
    <source>
        <dbReference type="ARBA" id="ARBA00023015"/>
    </source>
</evidence>
<dbReference type="InterPro" id="IPR050707">
    <property type="entry name" value="HTH_MetabolicPath_Reg"/>
</dbReference>
<evidence type="ECO:0000313" key="8">
    <source>
        <dbReference type="EMBL" id="NKW41853.1"/>
    </source>
</evidence>
<organism evidence="6 9">
    <name type="scientific">Rhodococcus hoagii</name>
    <name type="common">Corynebacterium equii</name>
    <dbReference type="NCBI Taxonomy" id="43767"/>
    <lineage>
        <taxon>Bacteria</taxon>
        <taxon>Bacillati</taxon>
        <taxon>Actinomycetota</taxon>
        <taxon>Actinomycetes</taxon>
        <taxon>Mycobacteriales</taxon>
        <taxon>Nocardiaceae</taxon>
        <taxon>Prescottella</taxon>
    </lineage>
</organism>
<evidence type="ECO:0000313" key="7">
    <source>
        <dbReference type="EMBL" id="NKT79216.1"/>
    </source>
</evidence>
<dbReference type="InterPro" id="IPR014757">
    <property type="entry name" value="Tscrpt_reg_IclR_C"/>
</dbReference>
<dbReference type="PANTHER" id="PTHR30136">
    <property type="entry name" value="HELIX-TURN-HELIX TRANSCRIPTIONAL REGULATOR, ICLR FAMILY"/>
    <property type="match status" value="1"/>
</dbReference>
<feature type="domain" description="HTH iclR-type" evidence="4">
    <location>
        <begin position="21"/>
        <end position="81"/>
    </location>
</feature>
<dbReference type="SUPFAM" id="SSF46785">
    <property type="entry name" value="Winged helix' DNA-binding domain"/>
    <property type="match status" value="1"/>
</dbReference>
<accession>A0A9Q2S755</accession>
<evidence type="ECO:0000313" key="9">
    <source>
        <dbReference type="Proteomes" id="UP000808906"/>
    </source>
</evidence>
<dbReference type="InterPro" id="IPR036390">
    <property type="entry name" value="WH_DNA-bd_sf"/>
</dbReference>
<dbReference type="EMBL" id="WUXR01000006">
    <property type="protein sequence ID" value="MBM4566389.1"/>
    <property type="molecule type" value="Genomic_DNA"/>
</dbReference>
<evidence type="ECO:0000259" key="5">
    <source>
        <dbReference type="PROSITE" id="PS51078"/>
    </source>
</evidence>
<dbReference type="Proteomes" id="UP000608063">
    <property type="component" value="Unassembled WGS sequence"/>
</dbReference>
<gene>
    <name evidence="6" type="ORF">GS441_13355</name>
    <name evidence="7" type="ORF">GS882_13990</name>
    <name evidence="8" type="ORF">GS947_09560</name>
</gene>
<keyword evidence="1" id="KW-0805">Transcription regulation</keyword>
<dbReference type="PROSITE" id="PS51077">
    <property type="entry name" value="HTH_ICLR"/>
    <property type="match status" value="1"/>
</dbReference>
<dbReference type="SUPFAM" id="SSF55781">
    <property type="entry name" value="GAF domain-like"/>
    <property type="match status" value="1"/>
</dbReference>
<dbReference type="EMBL" id="WVDC01000004">
    <property type="protein sequence ID" value="NKW41853.1"/>
    <property type="molecule type" value="Genomic_DNA"/>
</dbReference>
<dbReference type="Pfam" id="PF09339">
    <property type="entry name" value="HTH_IclR"/>
    <property type="match status" value="1"/>
</dbReference>
<dbReference type="InterPro" id="IPR036388">
    <property type="entry name" value="WH-like_DNA-bd_sf"/>
</dbReference>
<dbReference type="SMART" id="SM00346">
    <property type="entry name" value="HTH_ICLR"/>
    <property type="match status" value="1"/>
</dbReference>
<protein>
    <submittedName>
        <fullName evidence="6">Helix-turn-helix domain-containing protein</fullName>
    </submittedName>
</protein>
<evidence type="ECO:0000313" key="6">
    <source>
        <dbReference type="EMBL" id="MBM4566389.1"/>
    </source>
</evidence>
<dbReference type="Gene3D" id="1.10.10.10">
    <property type="entry name" value="Winged helix-like DNA-binding domain superfamily/Winged helix DNA-binding domain"/>
    <property type="match status" value="1"/>
</dbReference>
<dbReference type="RefSeq" id="WP_084846715.1">
    <property type="nucleotide sequence ID" value="NZ_CP095477.1"/>
</dbReference>
<dbReference type="Proteomes" id="UP000808906">
    <property type="component" value="Unassembled WGS sequence"/>
</dbReference>
<keyword evidence="2" id="KW-0238">DNA-binding</keyword>
<dbReference type="AlphaFoldDB" id="A0A9Q2S755"/>
<dbReference type="GO" id="GO:0045892">
    <property type="term" value="P:negative regulation of DNA-templated transcription"/>
    <property type="evidence" value="ECO:0007669"/>
    <property type="project" value="TreeGrafter"/>
</dbReference>
<dbReference type="Gene3D" id="3.30.450.40">
    <property type="match status" value="1"/>
</dbReference>
<reference evidence="6" key="1">
    <citation type="submission" date="2019-11" db="EMBL/GenBank/DDBJ databases">
        <title>Spread of Macrolides and rifampicin resistant Rhodococcus equi in clinical isolates in the USA.</title>
        <authorList>
            <person name="Alvarez-Narvaez S."/>
            <person name="Huber L."/>
            <person name="Cohen N.D."/>
            <person name="Slovis N."/>
            <person name="Greiter M."/>
            <person name="Giguere S."/>
            <person name="Hart K."/>
        </authorList>
    </citation>
    <scope>NUCLEOTIDE SEQUENCE</scope>
    <source>
        <strain evidence="6">Lh_17</strain>
    </source>
</reference>
<dbReference type="EMBL" id="WVBC01000030">
    <property type="protein sequence ID" value="NKT79216.1"/>
    <property type="molecule type" value="Genomic_DNA"/>
</dbReference>
<evidence type="ECO:0000259" key="4">
    <source>
        <dbReference type="PROSITE" id="PS51077"/>
    </source>
</evidence>
<name>A0A9Q2S755_RHOHA</name>
<dbReference type="InterPro" id="IPR005471">
    <property type="entry name" value="Tscrpt_reg_IclR_N"/>
</dbReference>
<dbReference type="GO" id="GO:0003700">
    <property type="term" value="F:DNA-binding transcription factor activity"/>
    <property type="evidence" value="ECO:0007669"/>
    <property type="project" value="TreeGrafter"/>
</dbReference>
<evidence type="ECO:0000256" key="2">
    <source>
        <dbReference type="ARBA" id="ARBA00023125"/>
    </source>
</evidence>
<dbReference type="Pfam" id="PF01614">
    <property type="entry name" value="IclR_C"/>
    <property type="match status" value="1"/>
</dbReference>
<reference evidence="7" key="2">
    <citation type="journal article" date="2020" name="Environ. Microbiol.">
        <title>The novel and transferable erm(51) gene confers Macrolides, Lincosamides, and Streptogramins B (MLSB) resistance to clonal Rhodococcus equi in the environment.</title>
        <authorList>
            <person name="Huber L."/>
            <person name="Giguere S."/>
            <person name="Slovis N.M."/>
            <person name="Alvarez-Narvaez S."/>
            <person name="Hart K.A."/>
            <person name="Greiter M."/>
            <person name="Morris E.R.A."/>
            <person name="Cohen N.D."/>
        </authorList>
    </citation>
    <scope>NUCLEOTIDE SEQUENCE</scope>
    <source>
        <strain evidence="7">Lh_116_1</strain>
        <strain evidence="8">Lh_16_1</strain>
    </source>
</reference>
<keyword evidence="3" id="KW-0804">Transcription</keyword>
<dbReference type="PROSITE" id="PS51078">
    <property type="entry name" value="ICLR_ED"/>
    <property type="match status" value="1"/>
</dbReference>
<comment type="caution">
    <text evidence="6">The sequence shown here is derived from an EMBL/GenBank/DDBJ whole genome shotgun (WGS) entry which is preliminary data.</text>
</comment>